<evidence type="ECO:0000313" key="2">
    <source>
        <dbReference type="EMBL" id="KRN94930.1"/>
    </source>
</evidence>
<feature type="transmembrane region" description="Helical" evidence="1">
    <location>
        <begin position="30"/>
        <end position="50"/>
    </location>
</feature>
<keyword evidence="3" id="KW-1185">Reference proteome</keyword>
<dbReference type="Proteomes" id="UP000051859">
    <property type="component" value="Unassembled WGS sequence"/>
</dbReference>
<organism evidence="2 3">
    <name type="scientific">Pediococcus stilesii</name>
    <dbReference type="NCBI Taxonomy" id="331679"/>
    <lineage>
        <taxon>Bacteria</taxon>
        <taxon>Bacillati</taxon>
        <taxon>Bacillota</taxon>
        <taxon>Bacilli</taxon>
        <taxon>Lactobacillales</taxon>
        <taxon>Lactobacillaceae</taxon>
        <taxon>Pediococcus</taxon>
    </lineage>
</organism>
<sequence length="56" mass="6344">MKIFKTYAPVLIGLLVGFVVEEYLNRRFDISSMLVLLIGFVGGILVSEWIKAVKKK</sequence>
<name>A0A0R2KZR7_9LACO</name>
<gene>
    <name evidence="2" type="ORF">IV81_GL000716</name>
</gene>
<keyword evidence="1" id="KW-0812">Transmembrane</keyword>
<evidence type="ECO:0000313" key="3">
    <source>
        <dbReference type="Proteomes" id="UP000051859"/>
    </source>
</evidence>
<dbReference type="AlphaFoldDB" id="A0A0R2KZR7"/>
<proteinExistence type="predicted"/>
<dbReference type="STRING" id="331679.IV81_GL000716"/>
<reference evidence="2 3" key="1">
    <citation type="journal article" date="2015" name="Genome Announc.">
        <title>Expanding the biotechnology potential of lactobacilli through comparative genomics of 213 strains and associated genera.</title>
        <authorList>
            <person name="Sun Z."/>
            <person name="Harris H.M."/>
            <person name="McCann A."/>
            <person name="Guo C."/>
            <person name="Argimon S."/>
            <person name="Zhang W."/>
            <person name="Yang X."/>
            <person name="Jeffery I.B."/>
            <person name="Cooney J.C."/>
            <person name="Kagawa T.F."/>
            <person name="Liu W."/>
            <person name="Song Y."/>
            <person name="Salvetti E."/>
            <person name="Wrobel A."/>
            <person name="Rasinkangas P."/>
            <person name="Parkhill J."/>
            <person name="Rea M.C."/>
            <person name="O'Sullivan O."/>
            <person name="Ritari J."/>
            <person name="Douillard F.P."/>
            <person name="Paul Ross R."/>
            <person name="Yang R."/>
            <person name="Briner A.E."/>
            <person name="Felis G.E."/>
            <person name="de Vos W.M."/>
            <person name="Barrangou R."/>
            <person name="Klaenhammer T.R."/>
            <person name="Caufield P.W."/>
            <person name="Cui Y."/>
            <person name="Zhang H."/>
            <person name="O'Toole P.W."/>
        </authorList>
    </citation>
    <scope>NUCLEOTIDE SEQUENCE [LARGE SCALE GENOMIC DNA]</scope>
    <source>
        <strain evidence="2 3">DSM 18001</strain>
    </source>
</reference>
<dbReference type="EMBL" id="JQBX01000002">
    <property type="protein sequence ID" value="KRN94930.1"/>
    <property type="molecule type" value="Genomic_DNA"/>
</dbReference>
<dbReference type="RefSeq" id="WP_157059740.1">
    <property type="nucleotide sequence ID" value="NZ_JQBX01000002.1"/>
</dbReference>
<dbReference type="PATRIC" id="fig|331679.3.peg.723"/>
<feature type="transmembrane region" description="Helical" evidence="1">
    <location>
        <begin position="7"/>
        <end position="24"/>
    </location>
</feature>
<evidence type="ECO:0000256" key="1">
    <source>
        <dbReference type="SAM" id="Phobius"/>
    </source>
</evidence>
<keyword evidence="1" id="KW-0472">Membrane</keyword>
<protein>
    <submittedName>
        <fullName evidence="2">Uncharacterized protein</fullName>
    </submittedName>
</protein>
<comment type="caution">
    <text evidence="2">The sequence shown here is derived from an EMBL/GenBank/DDBJ whole genome shotgun (WGS) entry which is preliminary data.</text>
</comment>
<keyword evidence="1" id="KW-1133">Transmembrane helix</keyword>
<accession>A0A0R2KZR7</accession>